<organism evidence="2 3">
    <name type="scientific">Endobacterium cereale</name>
    <dbReference type="NCBI Taxonomy" id="2663029"/>
    <lineage>
        <taxon>Bacteria</taxon>
        <taxon>Pseudomonadati</taxon>
        <taxon>Pseudomonadota</taxon>
        <taxon>Alphaproteobacteria</taxon>
        <taxon>Hyphomicrobiales</taxon>
        <taxon>Rhizobiaceae</taxon>
        <taxon>Endobacterium</taxon>
    </lineage>
</organism>
<name>A0A6A8A2W6_9HYPH</name>
<dbReference type="Pfam" id="PF14124">
    <property type="entry name" value="DUF4291"/>
    <property type="match status" value="1"/>
</dbReference>
<sequence length="91" mass="10253">MADAGARQGQIRPTDLQPQQDDLDKAILPLDDVSVRLRRKGCNQKRVFAIDIKRTGFEEVLGHACISHYEAFGDETEQAWRGRLSSTDARI</sequence>
<proteinExistence type="predicted"/>
<feature type="region of interest" description="Disordered" evidence="1">
    <location>
        <begin position="1"/>
        <end position="23"/>
    </location>
</feature>
<comment type="caution">
    <text evidence="2">The sequence shown here is derived from an EMBL/GenBank/DDBJ whole genome shotgun (WGS) entry which is preliminary data.</text>
</comment>
<dbReference type="AlphaFoldDB" id="A0A6A8A2W6"/>
<dbReference type="Proteomes" id="UP000435138">
    <property type="component" value="Unassembled WGS sequence"/>
</dbReference>
<evidence type="ECO:0000256" key="1">
    <source>
        <dbReference type="SAM" id="MobiDB-lite"/>
    </source>
</evidence>
<gene>
    <name evidence="2" type="ORF">GAO09_03065</name>
</gene>
<evidence type="ECO:0000313" key="2">
    <source>
        <dbReference type="EMBL" id="MQY45049.1"/>
    </source>
</evidence>
<evidence type="ECO:0000313" key="3">
    <source>
        <dbReference type="Proteomes" id="UP000435138"/>
    </source>
</evidence>
<dbReference type="EMBL" id="WIXI01000022">
    <property type="protein sequence ID" value="MQY45049.1"/>
    <property type="molecule type" value="Genomic_DNA"/>
</dbReference>
<reference evidence="2 3" key="1">
    <citation type="submission" date="2019-11" db="EMBL/GenBank/DDBJ databases">
        <title>Genome analysis of Rhizobacterium cereale a novel genus and species isolated from maize roots in North Spain.</title>
        <authorList>
            <person name="Menendez E."/>
            <person name="Flores-Felix J.D."/>
            <person name="Ramirez-Bahena M.-H."/>
            <person name="Igual J.M."/>
            <person name="Garcia-Fraile P."/>
            <person name="Peix A."/>
            <person name="Velazquez E."/>
        </authorList>
    </citation>
    <scope>NUCLEOTIDE SEQUENCE [LARGE SCALE GENOMIC DNA]</scope>
    <source>
        <strain evidence="2 3">RZME27</strain>
    </source>
</reference>
<accession>A0A6A8A2W6</accession>
<keyword evidence="3" id="KW-1185">Reference proteome</keyword>
<protein>
    <submittedName>
        <fullName evidence="2">DUF4291 family protein</fullName>
    </submittedName>
</protein>
<dbReference type="InterPro" id="IPR025633">
    <property type="entry name" value="DUF4291"/>
</dbReference>